<dbReference type="RefSeq" id="WP_006567042.1">
    <property type="nucleotide sequence ID" value="NZ_BAABZP010000002.1"/>
</dbReference>
<dbReference type="Pfam" id="PF12802">
    <property type="entry name" value="MarR_2"/>
    <property type="match status" value="1"/>
</dbReference>
<dbReference type="AlphaFoldDB" id="A0A6N2THQ0"/>
<dbReference type="Gene3D" id="1.10.10.10">
    <property type="entry name" value="Winged helix-like DNA-binding domain superfamily/Winged helix DNA-binding domain"/>
    <property type="match status" value="1"/>
</dbReference>
<organism evidence="4">
    <name type="scientific">Anaerostipes caccae</name>
    <dbReference type="NCBI Taxonomy" id="105841"/>
    <lineage>
        <taxon>Bacteria</taxon>
        <taxon>Bacillati</taxon>
        <taxon>Bacillota</taxon>
        <taxon>Clostridia</taxon>
        <taxon>Lachnospirales</taxon>
        <taxon>Lachnospiraceae</taxon>
        <taxon>Anaerostipes</taxon>
    </lineage>
</organism>
<dbReference type="InterPro" id="IPR000835">
    <property type="entry name" value="HTH_MarR-typ"/>
</dbReference>
<dbReference type="PANTHER" id="PTHR42756">
    <property type="entry name" value="TRANSCRIPTIONAL REGULATOR, MARR"/>
    <property type="match status" value="1"/>
</dbReference>
<gene>
    <name evidence="4" type="ORF">ACLFYP115_01389</name>
</gene>
<proteinExistence type="predicted"/>
<accession>A0A6N2THQ0</accession>
<evidence type="ECO:0000256" key="3">
    <source>
        <dbReference type="ARBA" id="ARBA00023163"/>
    </source>
</evidence>
<dbReference type="SMART" id="SM00347">
    <property type="entry name" value="HTH_MARR"/>
    <property type="match status" value="1"/>
</dbReference>
<evidence type="ECO:0000313" key="4">
    <source>
        <dbReference type="EMBL" id="VYT03531.1"/>
    </source>
</evidence>
<name>A0A6N2THQ0_9FIRM</name>
<evidence type="ECO:0000256" key="2">
    <source>
        <dbReference type="ARBA" id="ARBA00023125"/>
    </source>
</evidence>
<dbReference type="InterPro" id="IPR036390">
    <property type="entry name" value="WH_DNA-bd_sf"/>
</dbReference>
<dbReference type="EMBL" id="CACRSQ010000003">
    <property type="protein sequence ID" value="VYT03531.1"/>
    <property type="molecule type" value="Genomic_DNA"/>
</dbReference>
<dbReference type="PROSITE" id="PS50995">
    <property type="entry name" value="HTH_MARR_2"/>
    <property type="match status" value="1"/>
</dbReference>
<protein>
    <submittedName>
        <fullName evidence="4">MarR family protein</fullName>
    </submittedName>
</protein>
<keyword evidence="2" id="KW-0238">DNA-binding</keyword>
<dbReference type="SUPFAM" id="SSF46785">
    <property type="entry name" value="Winged helix' DNA-binding domain"/>
    <property type="match status" value="1"/>
</dbReference>
<evidence type="ECO:0000256" key="1">
    <source>
        <dbReference type="ARBA" id="ARBA00023015"/>
    </source>
</evidence>
<sequence>MQNHVLTYANHFKHLYRQTFQPLSEQYEMSQLEIDILLFLKNNPRNNTAKEISVMRGFAKSNVSKAVESLRIQGYLTTSPDPGNRKVRRLYLAEEMQNRIDALSKCQEQCFALLLDGFTEEERLKLQEFFSRIDENITKSLNHKKHEV</sequence>
<dbReference type="InterPro" id="IPR036388">
    <property type="entry name" value="WH-like_DNA-bd_sf"/>
</dbReference>
<dbReference type="GO" id="GO:0003700">
    <property type="term" value="F:DNA-binding transcription factor activity"/>
    <property type="evidence" value="ECO:0007669"/>
    <property type="project" value="InterPro"/>
</dbReference>
<dbReference type="GO" id="GO:0003677">
    <property type="term" value="F:DNA binding"/>
    <property type="evidence" value="ECO:0007669"/>
    <property type="project" value="UniProtKB-KW"/>
</dbReference>
<keyword evidence="3" id="KW-0804">Transcription</keyword>
<keyword evidence="1" id="KW-0805">Transcription regulation</keyword>
<reference evidence="4" key="1">
    <citation type="submission" date="2019-11" db="EMBL/GenBank/DDBJ databases">
        <authorList>
            <person name="Feng L."/>
        </authorList>
    </citation>
    <scope>NUCLEOTIDE SEQUENCE</scope>
    <source>
        <strain evidence="4">AcaccaeLFYP115</strain>
    </source>
</reference>
<dbReference type="PANTHER" id="PTHR42756:SF1">
    <property type="entry name" value="TRANSCRIPTIONAL REPRESSOR OF EMRAB OPERON"/>
    <property type="match status" value="1"/>
</dbReference>